<sequence>MPQLLLFVFSTEYDIDRLVEETSLVDPTEFGRHQEWTDEMVYFLQNLVDEEGSSWTAMARFQIVCALYCPLNPSEEDERISDVVFAICEGPDKDTFKLGGLDLKFLGTDRLQVELNAARDFNVLIPISPRANDWQDEE</sequence>
<reference evidence="1" key="2">
    <citation type="submission" date="2021-08" db="EMBL/GenBank/DDBJ databases">
        <authorList>
            <person name="Gostincar C."/>
            <person name="Sun X."/>
            <person name="Song Z."/>
            <person name="Gunde-Cimerman N."/>
        </authorList>
    </citation>
    <scope>NUCLEOTIDE SEQUENCE</scope>
    <source>
        <strain evidence="1">EXF-9298</strain>
    </source>
</reference>
<evidence type="ECO:0000313" key="2">
    <source>
        <dbReference type="Proteomes" id="UP000729357"/>
    </source>
</evidence>
<name>A0A9P8FJG3_AURME</name>
<protein>
    <submittedName>
        <fullName evidence="1">Uncharacterized protein</fullName>
    </submittedName>
</protein>
<proteinExistence type="predicted"/>
<accession>A0A9P8FJG3</accession>
<evidence type="ECO:0000313" key="1">
    <source>
        <dbReference type="EMBL" id="KAG9975252.1"/>
    </source>
</evidence>
<dbReference type="EMBL" id="JAHFXS010001842">
    <property type="protein sequence ID" value="KAG9975252.1"/>
    <property type="molecule type" value="Genomic_DNA"/>
</dbReference>
<comment type="caution">
    <text evidence="1">The sequence shown here is derived from an EMBL/GenBank/DDBJ whole genome shotgun (WGS) entry which is preliminary data.</text>
</comment>
<feature type="non-terminal residue" evidence="1">
    <location>
        <position position="138"/>
    </location>
</feature>
<organism evidence="1 2">
    <name type="scientific">Aureobasidium melanogenum</name>
    <name type="common">Aureobasidium pullulans var. melanogenum</name>
    <dbReference type="NCBI Taxonomy" id="46634"/>
    <lineage>
        <taxon>Eukaryota</taxon>
        <taxon>Fungi</taxon>
        <taxon>Dikarya</taxon>
        <taxon>Ascomycota</taxon>
        <taxon>Pezizomycotina</taxon>
        <taxon>Dothideomycetes</taxon>
        <taxon>Dothideomycetidae</taxon>
        <taxon>Dothideales</taxon>
        <taxon>Saccotheciaceae</taxon>
        <taxon>Aureobasidium</taxon>
    </lineage>
</organism>
<reference evidence="1" key="1">
    <citation type="journal article" date="2021" name="J Fungi (Basel)">
        <title>Virulence traits and population genomics of the black yeast Aureobasidium melanogenum.</title>
        <authorList>
            <person name="Cernosa A."/>
            <person name="Sun X."/>
            <person name="Gostincar C."/>
            <person name="Fang C."/>
            <person name="Gunde-Cimerman N."/>
            <person name="Song Z."/>
        </authorList>
    </citation>
    <scope>NUCLEOTIDE SEQUENCE</scope>
    <source>
        <strain evidence="1">EXF-9298</strain>
    </source>
</reference>
<dbReference type="AlphaFoldDB" id="A0A9P8FJG3"/>
<keyword evidence="2" id="KW-1185">Reference proteome</keyword>
<gene>
    <name evidence="1" type="ORF">KCU98_g11464</name>
</gene>
<dbReference type="Proteomes" id="UP000729357">
    <property type="component" value="Unassembled WGS sequence"/>
</dbReference>